<dbReference type="RefSeq" id="XP_042934492.1">
    <property type="nucleotide sequence ID" value="XM_043078558.1"/>
</dbReference>
<dbReference type="EMBL" id="CAAKNF010000193">
    <property type="protein sequence ID" value="VIO93737.1"/>
    <property type="molecule type" value="Genomic_DNA"/>
</dbReference>
<dbReference type="CTD" id="66057983"/>
<accession>A0A8L7YJ04</accession>
<sequence>MLKNMRSSLIRILRLSFLNNTMSLKMAINTKRNLAPERQRWNKDVSS</sequence>
<name>A0A4E9FA59_BRUMA</name>
<gene>
    <name evidence="1" type="primary">Bm1412</name>
    <name evidence="1" type="ORF">BM_BM1412</name>
</gene>
<dbReference type="AlphaFoldDB" id="A0A4E9FA59"/>
<evidence type="ECO:0000313" key="1">
    <source>
        <dbReference type="EMBL" id="VIO93737.1"/>
    </source>
</evidence>
<evidence type="ECO:0000313" key="3">
    <source>
        <dbReference type="WBParaSite" id="Bm1412.1"/>
    </source>
</evidence>
<dbReference type="GeneID" id="66057983"/>
<dbReference type="WBParaSite" id="Bm1412.1">
    <property type="protein sequence ID" value="Bm1412.1"/>
    <property type="gene ID" value="WBGene00221673"/>
</dbReference>
<reference evidence="1" key="2">
    <citation type="submission" date="2019-04" db="EMBL/GenBank/DDBJ databases">
        <authorList>
            <person name="Howe K."/>
            <person name="Paulini M."/>
            <person name="Williams G."/>
        </authorList>
    </citation>
    <scope>NUCLEOTIDE SEQUENCE [LARGE SCALE GENOMIC DNA]</scope>
    <source>
        <strain evidence="1">FR3</strain>
    </source>
</reference>
<accession>A0A4E9FA59</accession>
<proteinExistence type="predicted"/>
<dbReference type="Proteomes" id="UP000006672">
    <property type="component" value="Unassembled WGS sequence"/>
</dbReference>
<reference evidence="3" key="3">
    <citation type="submission" date="2022-04" db="UniProtKB">
        <authorList>
            <consortium name="WormBaseParasite"/>
        </authorList>
    </citation>
    <scope>IDENTIFICATION</scope>
</reference>
<organism evidence="1">
    <name type="scientific">Brugia malayi</name>
    <name type="common">Filarial nematode worm</name>
    <dbReference type="NCBI Taxonomy" id="6279"/>
    <lineage>
        <taxon>Eukaryota</taxon>
        <taxon>Metazoa</taxon>
        <taxon>Ecdysozoa</taxon>
        <taxon>Nematoda</taxon>
        <taxon>Chromadorea</taxon>
        <taxon>Rhabditida</taxon>
        <taxon>Spirurina</taxon>
        <taxon>Spiruromorpha</taxon>
        <taxon>Filarioidea</taxon>
        <taxon>Onchocercidae</taxon>
        <taxon>Brugia</taxon>
    </lineage>
</organism>
<dbReference type="KEGG" id="bmy:BM_BM1412"/>
<keyword evidence="2" id="KW-1185">Reference proteome</keyword>
<evidence type="ECO:0000313" key="2">
    <source>
        <dbReference type="Proteomes" id="UP000006672"/>
    </source>
</evidence>
<protein>
    <submittedName>
        <fullName evidence="1 3">Uncharacterized protein</fullName>
    </submittedName>
</protein>
<reference evidence="2" key="1">
    <citation type="journal article" date="2007" name="Science">
        <title>Draft genome of the filarial nematode parasite Brugia malayi.</title>
        <authorList>
            <person name="Ghedin E."/>
            <person name="Wang S."/>
            <person name="Spiro D."/>
            <person name="Caler E."/>
            <person name="Zhao Q."/>
            <person name="Crabtree J."/>
            <person name="Allen J.E."/>
            <person name="Delcher A.L."/>
            <person name="Guiliano D.B."/>
            <person name="Miranda-Saavedra D."/>
            <person name="Angiuoli S.V."/>
            <person name="Creasy T."/>
            <person name="Amedeo P."/>
            <person name="Haas B."/>
            <person name="El-Sayed N.M."/>
            <person name="Wortman J.R."/>
            <person name="Feldblyum T."/>
            <person name="Tallon L."/>
            <person name="Schatz M."/>
            <person name="Shumway M."/>
            <person name="Koo H."/>
            <person name="Salzberg S.L."/>
            <person name="Schobel S."/>
            <person name="Pertea M."/>
            <person name="Pop M."/>
            <person name="White O."/>
            <person name="Barton G.J."/>
            <person name="Carlow C.K."/>
            <person name="Crawford M.J."/>
            <person name="Daub J."/>
            <person name="Dimmic M.W."/>
            <person name="Estes C.F."/>
            <person name="Foster J.M."/>
            <person name="Ganatra M."/>
            <person name="Gregory W.F."/>
            <person name="Johnson N.M."/>
            <person name="Jin J."/>
            <person name="Komuniecki R."/>
            <person name="Korf I."/>
            <person name="Kumar S."/>
            <person name="Laney S."/>
            <person name="Li B.W."/>
            <person name="Li W."/>
            <person name="Lindblom T.H."/>
            <person name="Lustigman S."/>
            <person name="Ma D."/>
            <person name="Maina C.V."/>
            <person name="Martin D.M."/>
            <person name="McCarter J.P."/>
            <person name="McReynolds L."/>
            <person name="Mitreva M."/>
            <person name="Nutman T.B."/>
            <person name="Parkinson J."/>
            <person name="Peregrin-Alvarez J.M."/>
            <person name="Poole C."/>
            <person name="Ren Q."/>
            <person name="Saunders L."/>
            <person name="Sluder A.E."/>
            <person name="Smith K."/>
            <person name="Stanke M."/>
            <person name="Unnasch T.R."/>
            <person name="Ware J."/>
            <person name="Wei A.D."/>
            <person name="Weil G."/>
            <person name="Williams D.J."/>
            <person name="Zhang Y."/>
            <person name="Williams S.A."/>
            <person name="Fraser-Liggett C."/>
            <person name="Slatko B."/>
            <person name="Blaxter M.L."/>
            <person name="Scott A.L."/>
        </authorList>
    </citation>
    <scope>NUCLEOTIDE SEQUENCE</scope>
    <source>
        <strain evidence="2">FR3</strain>
    </source>
</reference>